<feature type="compositionally biased region" description="Basic and acidic residues" evidence="11">
    <location>
        <begin position="653"/>
        <end position="663"/>
    </location>
</feature>
<feature type="compositionally biased region" description="Low complexity" evidence="11">
    <location>
        <begin position="620"/>
        <end position="632"/>
    </location>
</feature>
<feature type="compositionally biased region" description="Polar residues" evidence="11">
    <location>
        <begin position="538"/>
        <end position="547"/>
    </location>
</feature>
<dbReference type="Gene3D" id="3.30.200.20">
    <property type="entry name" value="Phosphorylase Kinase, domain 1"/>
    <property type="match status" value="1"/>
</dbReference>
<comment type="similarity">
    <text evidence="1">Belongs to the protein kinase superfamily. NEK Ser/Thr protein kinase family. NIMA subfamily.</text>
</comment>
<keyword evidence="3" id="KW-0723">Serine/threonine-protein kinase</keyword>
<keyword evidence="4" id="KW-0808">Transferase</keyword>
<dbReference type="GeneID" id="63714836"/>
<evidence type="ECO:0000256" key="10">
    <source>
        <dbReference type="PROSITE-ProRule" id="PRU10141"/>
    </source>
</evidence>
<evidence type="ECO:0000256" key="5">
    <source>
        <dbReference type="ARBA" id="ARBA00022741"/>
    </source>
</evidence>
<dbReference type="RefSeq" id="XP_040660405.1">
    <property type="nucleotide sequence ID" value="XM_040799522.1"/>
</dbReference>
<feature type="domain" description="Protein kinase" evidence="12">
    <location>
        <begin position="65"/>
        <end position="395"/>
    </location>
</feature>
<evidence type="ECO:0000256" key="11">
    <source>
        <dbReference type="SAM" id="MobiDB-lite"/>
    </source>
</evidence>
<evidence type="ECO:0000313" key="13">
    <source>
        <dbReference type="EMBL" id="KYK61053.1"/>
    </source>
</evidence>
<keyword evidence="14" id="KW-1185">Reference proteome</keyword>
<feature type="region of interest" description="Disordered" evidence="11">
    <location>
        <begin position="473"/>
        <end position="550"/>
    </location>
</feature>
<dbReference type="PROSITE" id="PS50011">
    <property type="entry name" value="PROTEIN_KINASE_DOM"/>
    <property type="match status" value="1"/>
</dbReference>
<keyword evidence="5 10" id="KW-0547">Nucleotide-binding</keyword>
<dbReference type="AlphaFoldDB" id="A0A151GVG1"/>
<comment type="catalytic activity">
    <reaction evidence="9">
        <text>L-seryl-[protein] + ATP = O-phospho-L-seryl-[protein] + ADP + H(+)</text>
        <dbReference type="Rhea" id="RHEA:17989"/>
        <dbReference type="Rhea" id="RHEA-COMP:9863"/>
        <dbReference type="Rhea" id="RHEA-COMP:11604"/>
        <dbReference type="ChEBI" id="CHEBI:15378"/>
        <dbReference type="ChEBI" id="CHEBI:29999"/>
        <dbReference type="ChEBI" id="CHEBI:30616"/>
        <dbReference type="ChEBI" id="CHEBI:83421"/>
        <dbReference type="ChEBI" id="CHEBI:456216"/>
        <dbReference type="EC" id="2.7.11.1"/>
    </reaction>
</comment>
<evidence type="ECO:0000256" key="3">
    <source>
        <dbReference type="ARBA" id="ARBA00022527"/>
    </source>
</evidence>
<comment type="caution">
    <text evidence="13">The sequence shown here is derived from an EMBL/GenBank/DDBJ whole genome shotgun (WGS) entry which is preliminary data.</text>
</comment>
<dbReference type="EMBL" id="LAYC01000001">
    <property type="protein sequence ID" value="KYK61053.1"/>
    <property type="molecule type" value="Genomic_DNA"/>
</dbReference>
<feature type="binding site" evidence="10">
    <location>
        <position position="92"/>
    </location>
    <ligand>
        <name>ATP</name>
        <dbReference type="ChEBI" id="CHEBI:30616"/>
    </ligand>
</feature>
<dbReference type="CDD" id="cd00180">
    <property type="entry name" value="PKc"/>
    <property type="match status" value="1"/>
</dbReference>
<dbReference type="Proteomes" id="UP000076580">
    <property type="component" value="Chromosome 01"/>
</dbReference>
<dbReference type="PANTHER" id="PTHR43671:SF98">
    <property type="entry name" value="SERINE_THREONINE-PROTEIN KINASE NEK11"/>
    <property type="match status" value="1"/>
</dbReference>
<organism evidence="13 14">
    <name type="scientific">Drechmeria coniospora</name>
    <name type="common">Nematophagous fungus</name>
    <name type="synonym">Meria coniospora</name>
    <dbReference type="NCBI Taxonomy" id="98403"/>
    <lineage>
        <taxon>Eukaryota</taxon>
        <taxon>Fungi</taxon>
        <taxon>Dikarya</taxon>
        <taxon>Ascomycota</taxon>
        <taxon>Pezizomycotina</taxon>
        <taxon>Sordariomycetes</taxon>
        <taxon>Hypocreomycetidae</taxon>
        <taxon>Hypocreales</taxon>
        <taxon>Ophiocordycipitaceae</taxon>
        <taxon>Drechmeria</taxon>
    </lineage>
</organism>
<reference evidence="13 14" key="1">
    <citation type="journal article" date="2016" name="Sci. Rep.">
        <title>Insights into Adaptations to a Near-Obligate Nematode Endoparasitic Lifestyle from the Finished Genome of Drechmeria coniospora.</title>
        <authorList>
            <person name="Zhang L."/>
            <person name="Zhou Z."/>
            <person name="Guo Q."/>
            <person name="Fokkens L."/>
            <person name="Miskei M."/>
            <person name="Pocsi I."/>
            <person name="Zhang W."/>
            <person name="Chen M."/>
            <person name="Wang L."/>
            <person name="Sun Y."/>
            <person name="Donzelli B.G."/>
            <person name="Gibson D.M."/>
            <person name="Nelson D.R."/>
            <person name="Luo J.G."/>
            <person name="Rep M."/>
            <person name="Liu H."/>
            <person name="Yang S."/>
            <person name="Wang J."/>
            <person name="Krasnoff S.B."/>
            <person name="Xu Y."/>
            <person name="Molnar I."/>
            <person name="Lin M."/>
        </authorList>
    </citation>
    <scope>NUCLEOTIDE SEQUENCE [LARGE SCALE GENOMIC DNA]</scope>
    <source>
        <strain evidence="13 14">ARSEF 6962</strain>
    </source>
</reference>
<dbReference type="PROSITE" id="PS00108">
    <property type="entry name" value="PROTEIN_KINASE_ST"/>
    <property type="match status" value="1"/>
</dbReference>
<evidence type="ECO:0000256" key="8">
    <source>
        <dbReference type="ARBA" id="ARBA00047899"/>
    </source>
</evidence>
<feature type="region of interest" description="Disordered" evidence="11">
    <location>
        <begin position="562"/>
        <end position="582"/>
    </location>
</feature>
<proteinExistence type="inferred from homology"/>
<dbReference type="EC" id="2.7.11.1" evidence="2"/>
<protein>
    <recommendedName>
        <fullName evidence="2">non-specific serine/threonine protein kinase</fullName>
        <ecNumber evidence="2">2.7.11.1</ecNumber>
    </recommendedName>
</protein>
<dbReference type="SUPFAM" id="SSF56112">
    <property type="entry name" value="Protein kinase-like (PK-like)"/>
    <property type="match status" value="1"/>
</dbReference>
<comment type="catalytic activity">
    <reaction evidence="8">
        <text>L-threonyl-[protein] + ATP = O-phospho-L-threonyl-[protein] + ADP + H(+)</text>
        <dbReference type="Rhea" id="RHEA:46608"/>
        <dbReference type="Rhea" id="RHEA-COMP:11060"/>
        <dbReference type="Rhea" id="RHEA-COMP:11605"/>
        <dbReference type="ChEBI" id="CHEBI:15378"/>
        <dbReference type="ChEBI" id="CHEBI:30013"/>
        <dbReference type="ChEBI" id="CHEBI:30616"/>
        <dbReference type="ChEBI" id="CHEBI:61977"/>
        <dbReference type="ChEBI" id="CHEBI:456216"/>
        <dbReference type="EC" id="2.7.11.1"/>
    </reaction>
</comment>
<name>A0A151GVG1_DRECN</name>
<dbReference type="Gene3D" id="1.10.510.10">
    <property type="entry name" value="Transferase(Phosphotransferase) domain 1"/>
    <property type="match status" value="1"/>
</dbReference>
<dbReference type="GO" id="GO:0004674">
    <property type="term" value="F:protein serine/threonine kinase activity"/>
    <property type="evidence" value="ECO:0007669"/>
    <property type="project" value="UniProtKB-KW"/>
</dbReference>
<dbReference type="Pfam" id="PF00069">
    <property type="entry name" value="Pkinase"/>
    <property type="match status" value="1"/>
</dbReference>
<evidence type="ECO:0000256" key="6">
    <source>
        <dbReference type="ARBA" id="ARBA00022777"/>
    </source>
</evidence>
<dbReference type="STRING" id="98403.A0A151GVG1"/>
<feature type="region of interest" description="Disordered" evidence="11">
    <location>
        <begin position="596"/>
        <end position="699"/>
    </location>
</feature>
<dbReference type="GO" id="GO:0005634">
    <property type="term" value="C:nucleus"/>
    <property type="evidence" value="ECO:0007669"/>
    <property type="project" value="TreeGrafter"/>
</dbReference>
<dbReference type="PANTHER" id="PTHR43671">
    <property type="entry name" value="SERINE/THREONINE-PROTEIN KINASE NEK"/>
    <property type="match status" value="1"/>
</dbReference>
<evidence type="ECO:0000256" key="7">
    <source>
        <dbReference type="ARBA" id="ARBA00022840"/>
    </source>
</evidence>
<sequence>MADRNRGWTTVGYGLPGTDPGRSWECQLEQMERRAIESWDGDEHWPGIDKPLFSGPDAKRFDARLAKIEDLGYGAFGRVEKVFHDKIFLARKRIKRRRGFTIEDLRQEGLTMRKLNHRHVVKVVATYAPQPYELCLLIWPAAVCNLTTLLEDIEYLRLGEGDRDDIVGRLKALDLSDLSAIEPPSTSQHFQSDETCPFDFLRTVMGCAACAMAHCHANDVRHLDIKPSNILLKPGRVYLADFGISRDVSGQDQTTTDGLPGTERWRAPELYGDHGSSMQLSDMYSLGLVYLNIATVLYNARLADFDDVLAYTSRKSREEQLGAREDKIRGHLEKLATLATATPPFMFTHEGQETVRPRPVVNLISHLVATNPRSRLPAVKVGEKLSMLGGIHQIYHGPCCKRPVSWVEHRWDRKLAAQSLLRAENEMLRKRIKELEGKDETYEARVENARRAHEQDMDRLQALLKEAEERCQRLETEKATRRKNASHENGRQHAPRAVLPGAKRNGAAAATPSAGLGLVPAHTTPMKPGPERPEVPPGSSSKSTPQMPTGKLPVAATRIISIETPQRSPAGPQAGNYPARRTSSVVSISQLCHRGSRSKLPLPVTPIRSETPKLRDDLSMTDSSMSSSVFSRRSTETAPTPAIDSPQLRRTPKSAESEADQRWSRLPARPTSPQNRRPLVASQERVASPSPVRSPGQTLADTFVHSPRMLDSDIILDAVDANSTARPGPPSLQPMKSWADVVKVDKPRRAAQRS</sequence>
<keyword evidence="7 10" id="KW-0067">ATP-binding</keyword>
<dbReference type="InterPro" id="IPR017441">
    <property type="entry name" value="Protein_kinase_ATP_BS"/>
</dbReference>
<dbReference type="PROSITE" id="PS00107">
    <property type="entry name" value="PROTEIN_KINASE_ATP"/>
    <property type="match status" value="1"/>
</dbReference>
<dbReference type="GO" id="GO:0005524">
    <property type="term" value="F:ATP binding"/>
    <property type="evidence" value="ECO:0007669"/>
    <property type="project" value="UniProtKB-UniRule"/>
</dbReference>
<evidence type="ECO:0000256" key="1">
    <source>
        <dbReference type="ARBA" id="ARBA00010886"/>
    </source>
</evidence>
<evidence type="ECO:0000313" key="14">
    <source>
        <dbReference type="Proteomes" id="UP000076580"/>
    </source>
</evidence>
<dbReference type="InParanoid" id="A0A151GVG1"/>
<dbReference type="InterPro" id="IPR008271">
    <property type="entry name" value="Ser/Thr_kinase_AS"/>
</dbReference>
<accession>A0A151GVG1</accession>
<dbReference type="InterPro" id="IPR000719">
    <property type="entry name" value="Prot_kinase_dom"/>
</dbReference>
<keyword evidence="6" id="KW-0418">Kinase</keyword>
<dbReference type="InterPro" id="IPR050660">
    <property type="entry name" value="NEK_Ser/Thr_kinase"/>
</dbReference>
<evidence type="ECO:0000256" key="2">
    <source>
        <dbReference type="ARBA" id="ARBA00012513"/>
    </source>
</evidence>
<evidence type="ECO:0000259" key="12">
    <source>
        <dbReference type="PROSITE" id="PS50011"/>
    </source>
</evidence>
<feature type="compositionally biased region" description="Basic and acidic residues" evidence="11">
    <location>
        <begin position="473"/>
        <end position="491"/>
    </location>
</feature>
<gene>
    <name evidence="13" type="ORF">DCS_02193</name>
</gene>
<evidence type="ECO:0000256" key="9">
    <source>
        <dbReference type="ARBA" id="ARBA00048679"/>
    </source>
</evidence>
<dbReference type="SMART" id="SM00220">
    <property type="entry name" value="S_TKc"/>
    <property type="match status" value="1"/>
</dbReference>
<evidence type="ECO:0000256" key="4">
    <source>
        <dbReference type="ARBA" id="ARBA00022679"/>
    </source>
</evidence>
<dbReference type="InterPro" id="IPR011009">
    <property type="entry name" value="Kinase-like_dom_sf"/>
</dbReference>